<proteinExistence type="predicted"/>
<reference evidence="2" key="3">
    <citation type="journal article" date="2017" name="Nature">
        <title>Genome sequence of the progenitor of the wheat D genome Aegilops tauschii.</title>
        <authorList>
            <person name="Luo M.C."/>
            <person name="Gu Y.Q."/>
            <person name="Puiu D."/>
            <person name="Wang H."/>
            <person name="Twardziok S.O."/>
            <person name="Deal K.R."/>
            <person name="Huo N."/>
            <person name="Zhu T."/>
            <person name="Wang L."/>
            <person name="Wang Y."/>
            <person name="McGuire P.E."/>
            <person name="Liu S."/>
            <person name="Long H."/>
            <person name="Ramasamy R.K."/>
            <person name="Rodriguez J.C."/>
            <person name="Van S.L."/>
            <person name="Yuan L."/>
            <person name="Wang Z."/>
            <person name="Xia Z."/>
            <person name="Xiao L."/>
            <person name="Anderson O.D."/>
            <person name="Ouyang S."/>
            <person name="Liang Y."/>
            <person name="Zimin A.V."/>
            <person name="Pertea G."/>
            <person name="Qi P."/>
            <person name="Bennetzen J.L."/>
            <person name="Dai X."/>
            <person name="Dawson M.W."/>
            <person name="Muller H.G."/>
            <person name="Kugler K."/>
            <person name="Rivarola-Duarte L."/>
            <person name="Spannagl M."/>
            <person name="Mayer K.F.X."/>
            <person name="Lu F.H."/>
            <person name="Bevan M.W."/>
            <person name="Leroy P."/>
            <person name="Li P."/>
            <person name="You F.M."/>
            <person name="Sun Q."/>
            <person name="Liu Z."/>
            <person name="Lyons E."/>
            <person name="Wicker T."/>
            <person name="Salzberg S.L."/>
            <person name="Devos K.M."/>
            <person name="Dvorak J."/>
        </authorList>
    </citation>
    <scope>NUCLEOTIDE SEQUENCE [LARGE SCALE GENOMIC DNA]</scope>
    <source>
        <strain evidence="2">cv. AL8/78</strain>
    </source>
</reference>
<organism evidence="2 3">
    <name type="scientific">Aegilops tauschii subsp. strangulata</name>
    <name type="common">Goatgrass</name>
    <dbReference type="NCBI Taxonomy" id="200361"/>
    <lineage>
        <taxon>Eukaryota</taxon>
        <taxon>Viridiplantae</taxon>
        <taxon>Streptophyta</taxon>
        <taxon>Embryophyta</taxon>
        <taxon>Tracheophyta</taxon>
        <taxon>Spermatophyta</taxon>
        <taxon>Magnoliopsida</taxon>
        <taxon>Liliopsida</taxon>
        <taxon>Poales</taxon>
        <taxon>Poaceae</taxon>
        <taxon>BOP clade</taxon>
        <taxon>Pooideae</taxon>
        <taxon>Triticodae</taxon>
        <taxon>Triticeae</taxon>
        <taxon>Triticinae</taxon>
        <taxon>Aegilops</taxon>
    </lineage>
</organism>
<dbReference type="Pfam" id="PF10275">
    <property type="entry name" value="Peptidase_C65"/>
    <property type="match status" value="1"/>
</dbReference>
<reference evidence="3" key="1">
    <citation type="journal article" date="2014" name="Science">
        <title>Ancient hybridizations among the ancestral genomes of bread wheat.</title>
        <authorList>
            <consortium name="International Wheat Genome Sequencing Consortium,"/>
            <person name="Marcussen T."/>
            <person name="Sandve S.R."/>
            <person name="Heier L."/>
            <person name="Spannagl M."/>
            <person name="Pfeifer M."/>
            <person name="Jakobsen K.S."/>
            <person name="Wulff B.B."/>
            <person name="Steuernagel B."/>
            <person name="Mayer K.F."/>
            <person name="Olsen O.A."/>
        </authorList>
    </citation>
    <scope>NUCLEOTIDE SEQUENCE [LARGE SCALE GENOMIC DNA]</scope>
    <source>
        <strain evidence="3">cv. AL8/78</strain>
    </source>
</reference>
<dbReference type="GO" id="GO:0005634">
    <property type="term" value="C:nucleus"/>
    <property type="evidence" value="ECO:0007669"/>
    <property type="project" value="TreeGrafter"/>
</dbReference>
<dbReference type="SUPFAM" id="SSF54001">
    <property type="entry name" value="Cysteine proteinases"/>
    <property type="match status" value="1"/>
</dbReference>
<evidence type="ECO:0000313" key="3">
    <source>
        <dbReference type="Proteomes" id="UP000015105"/>
    </source>
</evidence>
<reference evidence="3" key="2">
    <citation type="journal article" date="2017" name="Nat. Plants">
        <title>The Aegilops tauschii genome reveals multiple impacts of transposons.</title>
        <authorList>
            <person name="Zhao G."/>
            <person name="Zou C."/>
            <person name="Li K."/>
            <person name="Wang K."/>
            <person name="Li T."/>
            <person name="Gao L."/>
            <person name="Zhang X."/>
            <person name="Wang H."/>
            <person name="Yang Z."/>
            <person name="Liu X."/>
            <person name="Jiang W."/>
            <person name="Mao L."/>
            <person name="Kong X."/>
            <person name="Jiao Y."/>
            <person name="Jia J."/>
        </authorList>
    </citation>
    <scope>NUCLEOTIDE SEQUENCE [LARGE SCALE GENOMIC DNA]</scope>
    <source>
        <strain evidence="3">cv. AL8/78</strain>
    </source>
</reference>
<dbReference type="Proteomes" id="UP000015105">
    <property type="component" value="Chromosome 2D"/>
</dbReference>
<dbReference type="Gramene" id="AET2Gv20412800.3">
    <property type="protein sequence ID" value="AET2Gv20412800.3"/>
    <property type="gene ID" value="AET2Gv20412800"/>
</dbReference>
<evidence type="ECO:0000256" key="1">
    <source>
        <dbReference type="SAM" id="MobiDB-lite"/>
    </source>
</evidence>
<reference evidence="2" key="5">
    <citation type="journal article" date="2021" name="G3 (Bethesda)">
        <title>Aegilops tauschii genome assembly Aet v5.0 features greater sequence contiguity and improved annotation.</title>
        <authorList>
            <person name="Wang L."/>
            <person name="Zhu T."/>
            <person name="Rodriguez J.C."/>
            <person name="Deal K.R."/>
            <person name="Dubcovsky J."/>
            <person name="McGuire P.E."/>
            <person name="Lux T."/>
            <person name="Spannagl M."/>
            <person name="Mayer K.F.X."/>
            <person name="Baldrich P."/>
            <person name="Meyers B.C."/>
            <person name="Huo N."/>
            <person name="Gu Y.Q."/>
            <person name="Zhou H."/>
            <person name="Devos K.M."/>
            <person name="Bennetzen J.L."/>
            <person name="Unver T."/>
            <person name="Budak H."/>
            <person name="Gulick P.J."/>
            <person name="Galiba G."/>
            <person name="Kalapos B."/>
            <person name="Nelson D.R."/>
            <person name="Li P."/>
            <person name="You F.M."/>
            <person name="Luo M.C."/>
            <person name="Dvorak J."/>
        </authorList>
    </citation>
    <scope>NUCLEOTIDE SEQUENCE [LARGE SCALE GENOMIC DNA]</scope>
    <source>
        <strain evidence="2">cv. AL8/78</strain>
    </source>
</reference>
<dbReference type="EnsemblPlants" id="AET2Gv20412800.3">
    <property type="protein sequence ID" value="AET2Gv20412800.3"/>
    <property type="gene ID" value="AET2Gv20412800"/>
</dbReference>
<dbReference type="InterPro" id="IPR038765">
    <property type="entry name" value="Papain-like_cys_pep_sf"/>
</dbReference>
<dbReference type="AlphaFoldDB" id="A0A453B940"/>
<feature type="compositionally biased region" description="Low complexity" evidence="1">
    <location>
        <begin position="1"/>
        <end position="21"/>
    </location>
</feature>
<dbReference type="GO" id="GO:0071108">
    <property type="term" value="P:protein K48-linked deubiquitination"/>
    <property type="evidence" value="ECO:0007669"/>
    <property type="project" value="TreeGrafter"/>
</dbReference>
<reference evidence="2" key="4">
    <citation type="submission" date="2019-03" db="UniProtKB">
        <authorList>
            <consortium name="EnsemblPlants"/>
        </authorList>
    </citation>
    <scope>IDENTIFICATION</scope>
</reference>
<feature type="compositionally biased region" description="Pro residues" evidence="1">
    <location>
        <begin position="24"/>
        <end position="33"/>
    </location>
</feature>
<keyword evidence="3" id="KW-1185">Reference proteome</keyword>
<evidence type="ECO:0000313" key="2">
    <source>
        <dbReference type="EnsemblPlants" id="AET2Gv20412800.3"/>
    </source>
</evidence>
<protein>
    <submittedName>
        <fullName evidence="2">Uncharacterized protein</fullName>
    </submittedName>
</protein>
<accession>A0A453B940</accession>
<dbReference type="PANTHER" id="PTHR12931:SF24">
    <property type="entry name" value="OTU DOMAIN-CONTAINING PROTEIN"/>
    <property type="match status" value="1"/>
</dbReference>
<dbReference type="GO" id="GO:0043130">
    <property type="term" value="F:ubiquitin binding"/>
    <property type="evidence" value="ECO:0007669"/>
    <property type="project" value="TreeGrafter"/>
</dbReference>
<dbReference type="GO" id="GO:0004843">
    <property type="term" value="F:cysteine-type deubiquitinase activity"/>
    <property type="evidence" value="ECO:0007669"/>
    <property type="project" value="TreeGrafter"/>
</dbReference>
<dbReference type="PANTHER" id="PTHR12931">
    <property type="entry name" value="UBIQUITIN THIOLESTERASE PROTEIN OTUB"/>
    <property type="match status" value="1"/>
</dbReference>
<feature type="region of interest" description="Disordered" evidence="1">
    <location>
        <begin position="1"/>
        <end position="60"/>
    </location>
</feature>
<dbReference type="InterPro" id="IPR019400">
    <property type="entry name" value="Peptidase_C65_otubain"/>
</dbReference>
<name>A0A453B940_AEGTS</name>
<sequence length="195" mass="20358">DASAASPAGAPSFGAAQAGSGVSSPPPHPPPPVDDQAGGGSRRAGESISSPPPPSARPVDVQTGSQIFEAGGSSSAAARAGEQAGLPKAKKTILRKIISSGKDKVFCRKGIGSSERPQVGSLERPHVTQQAIPYGQALNHYVGQILALYRDRIYAVNAIGLGDRYSEFRPVEEDGECFYRSFIFSYLVIVLLLVP</sequence>